<protein>
    <recommendedName>
        <fullName evidence="1">Glycosyl transferase family 1 domain-containing protein</fullName>
    </recommendedName>
</protein>
<dbReference type="Gene3D" id="3.40.50.2000">
    <property type="entry name" value="Glycogen Phosphorylase B"/>
    <property type="match status" value="1"/>
</dbReference>
<evidence type="ECO:0000313" key="2">
    <source>
        <dbReference type="EMBL" id="PIW96785.1"/>
    </source>
</evidence>
<dbReference type="AlphaFoldDB" id="A0A2M7IND8"/>
<feature type="domain" description="Glycosyl transferase family 1" evidence="1">
    <location>
        <begin position="2"/>
        <end position="111"/>
    </location>
</feature>
<evidence type="ECO:0000313" key="3">
    <source>
        <dbReference type="Proteomes" id="UP000230837"/>
    </source>
</evidence>
<comment type="caution">
    <text evidence="2">The sequence shown here is derived from an EMBL/GenBank/DDBJ whole genome shotgun (WGS) entry which is preliminary data.</text>
</comment>
<dbReference type="GO" id="GO:0016757">
    <property type="term" value="F:glycosyltransferase activity"/>
    <property type="evidence" value="ECO:0007669"/>
    <property type="project" value="InterPro"/>
</dbReference>
<dbReference type="EMBL" id="PFHR01000162">
    <property type="protein sequence ID" value="PIW96785.1"/>
    <property type="molecule type" value="Genomic_DNA"/>
</dbReference>
<dbReference type="InterPro" id="IPR001296">
    <property type="entry name" value="Glyco_trans_1"/>
</dbReference>
<accession>A0A2M7IND8</accession>
<feature type="non-terminal residue" evidence="2">
    <location>
        <position position="1"/>
    </location>
</feature>
<proteinExistence type="predicted"/>
<sequence length="165" mass="18546">RKEFEKRSKIFAIDKQVIFEPKIDNLATYIKTADVVIVSDIDNVGDDFVIQAAVLGTPIIASRTALRSDLFIDGESALLYEAGDSIELTKKISQLLDDFILRKQLVIKARQVVQSRLHEDPEVYRLAYRASVEQGLFLEEVSASEVTEKSIPESIPVILENKVQP</sequence>
<gene>
    <name evidence="2" type="ORF">COZ82_03110</name>
</gene>
<dbReference type="Proteomes" id="UP000230837">
    <property type="component" value="Unassembled WGS sequence"/>
</dbReference>
<evidence type="ECO:0000259" key="1">
    <source>
        <dbReference type="Pfam" id="PF00534"/>
    </source>
</evidence>
<dbReference type="SUPFAM" id="SSF53756">
    <property type="entry name" value="UDP-Glycosyltransferase/glycogen phosphorylase"/>
    <property type="match status" value="1"/>
</dbReference>
<dbReference type="Pfam" id="PF00534">
    <property type="entry name" value="Glycos_transf_1"/>
    <property type="match status" value="1"/>
</dbReference>
<organism evidence="2 3">
    <name type="scientific">Candidatus Kaiserbacteria bacterium CG_4_8_14_3_um_filter_38_9</name>
    <dbReference type="NCBI Taxonomy" id="1974599"/>
    <lineage>
        <taxon>Bacteria</taxon>
        <taxon>Candidatus Kaiseribacteriota</taxon>
    </lineage>
</organism>
<name>A0A2M7IND8_9BACT</name>
<reference evidence="3" key="1">
    <citation type="submission" date="2017-09" db="EMBL/GenBank/DDBJ databases">
        <title>Depth-based differentiation of microbial function through sediment-hosted aquifers and enrichment of novel symbionts in the deep terrestrial subsurface.</title>
        <authorList>
            <person name="Probst A.J."/>
            <person name="Ladd B."/>
            <person name="Jarett J.K."/>
            <person name="Geller-Mcgrath D.E."/>
            <person name="Sieber C.M.K."/>
            <person name="Emerson J.B."/>
            <person name="Anantharaman K."/>
            <person name="Thomas B.C."/>
            <person name="Malmstrom R."/>
            <person name="Stieglmeier M."/>
            <person name="Klingl A."/>
            <person name="Woyke T."/>
            <person name="Ryan C.M."/>
            <person name="Banfield J.F."/>
        </authorList>
    </citation>
    <scope>NUCLEOTIDE SEQUENCE [LARGE SCALE GENOMIC DNA]</scope>
</reference>